<dbReference type="EMBL" id="AFCV01001130">
    <property type="protein sequence ID" value="EHC87609.1"/>
    <property type="molecule type" value="Genomic_DNA"/>
</dbReference>
<accession>A0A6C8GXL3</accession>
<evidence type="ECO:0000313" key="2">
    <source>
        <dbReference type="Proteomes" id="UP000003915"/>
    </source>
</evidence>
<sequence>MPQKTTRSPGASASMSLTIITPGASMSLTIITPEQYNVL</sequence>
<gene>
    <name evidence="1" type="ORF">LTSEUGA_4496</name>
</gene>
<proteinExistence type="predicted"/>
<evidence type="ECO:0000313" key="1">
    <source>
        <dbReference type="EMBL" id="EHC87609.1"/>
    </source>
</evidence>
<protein>
    <submittedName>
        <fullName evidence="1">Uncharacterized protein</fullName>
    </submittedName>
</protein>
<reference evidence="1 2" key="1">
    <citation type="journal article" date="2011" name="BMC Genomics">
        <title>Genome sequencing reveals diversification of virulence factor content and possible host adaptation in distinct subpopulations of Salmonella enterica.</title>
        <authorList>
            <person name="den Bakker H.C."/>
            <person name="Moreno Switt A.I."/>
            <person name="Govoni G."/>
            <person name="Cummings C.A."/>
            <person name="Ranieri M.L."/>
            <person name="Degoricija L."/>
            <person name="Hoelzer K."/>
            <person name="Rodriguez-Rivera L.D."/>
            <person name="Brown S."/>
            <person name="Bolchacova E."/>
            <person name="Furtado M.R."/>
            <person name="Wiedmann M."/>
        </authorList>
    </citation>
    <scope>NUCLEOTIDE SEQUENCE [LARGE SCALE GENOMIC DNA]</scope>
    <source>
        <strain evidence="1 2">R8-3404</strain>
    </source>
</reference>
<comment type="caution">
    <text evidence="1">The sequence shown here is derived from an EMBL/GenBank/DDBJ whole genome shotgun (WGS) entry which is preliminary data.</text>
</comment>
<dbReference type="Proteomes" id="UP000003915">
    <property type="component" value="Unassembled WGS sequence"/>
</dbReference>
<organism evidence="1 2">
    <name type="scientific">Salmonella enterica subsp. enterica serovar Uganda str. R8-3404</name>
    <dbReference type="NCBI Taxonomy" id="913083"/>
    <lineage>
        <taxon>Bacteria</taxon>
        <taxon>Pseudomonadati</taxon>
        <taxon>Pseudomonadota</taxon>
        <taxon>Gammaproteobacteria</taxon>
        <taxon>Enterobacterales</taxon>
        <taxon>Enterobacteriaceae</taxon>
        <taxon>Salmonella</taxon>
    </lineage>
</organism>
<name>A0A6C8GXL3_SALET</name>
<dbReference type="AlphaFoldDB" id="A0A6C8GXL3"/>